<feature type="domain" description="SpoVR protein-like N-terminal" evidence="2">
    <location>
        <begin position="34"/>
        <end position="454"/>
    </location>
</feature>
<evidence type="ECO:0000256" key="1">
    <source>
        <dbReference type="SAM" id="MobiDB-lite"/>
    </source>
</evidence>
<evidence type="ECO:0000259" key="2">
    <source>
        <dbReference type="Pfam" id="PF04293"/>
    </source>
</evidence>
<sequence>MSKPSGARADRSATPRSGARVQPPSVQPLSAGGEWSFELIDTYDRAIREIAVGEFGLDCYPNQIEIIASEQMLDAYASLGLPIGYAHWSFGKEFIRNEHLYRKGHQGLAYEIVINSNPCIAYLMEENTMPMQALVIAHACYGHNSFFKGNYLFRQWTDADAIIDYMVFAKKYVMQCEERYGEQAVEEVLDSCHALMQHGVDRYHHPAPLSVEDERKRQIERERHAWRQYDDIWRTLPKAGRDAERRARRSERIYPAEPQENLLYFVEKHSPRLEPWQSEIVRIVRKMAQYFYPQGQTKVMNEGWATFWHYTILNRLFDKGLVDTGFMLEFISAHTNVVSQRGYDQRGYGGINPYALGFAMFSDLKRICVAPTAEDRSWFPDIAGSDWRSVLDFAMRNYKDESFIGQYLSPRLMREFRLFAVADRQSEDAYLVDAIHNDDGYRRVRRLMAAQYNRDNQIPDIQVLRYDRRGDRSLTLRHRRHRGRPLDDDAEQVLRHLHRLWGFAVRLVTVDENDKEVASREIKS</sequence>
<comment type="caution">
    <text evidence="4">The sequence shown here is derived from an EMBL/GenBank/DDBJ whole genome shotgun (WGS) entry which is preliminary data.</text>
</comment>
<name>A0A318EFU6_9GAMM</name>
<dbReference type="PANTHER" id="PTHR30029">
    <property type="entry name" value="STAGE V SPORULATION PROTEIN R"/>
    <property type="match status" value="1"/>
</dbReference>
<dbReference type="RefSeq" id="WP_110264523.1">
    <property type="nucleotide sequence ID" value="NZ_CAKZQT010000021.1"/>
</dbReference>
<dbReference type="Pfam" id="PF24755">
    <property type="entry name" value="SpoVR_C"/>
    <property type="match status" value="1"/>
</dbReference>
<gene>
    <name evidence="4" type="ORF">C8D93_103170</name>
</gene>
<keyword evidence="5" id="KW-1185">Reference proteome</keyword>
<dbReference type="OrthoDB" id="9784270at2"/>
<evidence type="ECO:0000313" key="4">
    <source>
        <dbReference type="EMBL" id="PXV69596.1"/>
    </source>
</evidence>
<dbReference type="EMBL" id="QICN01000003">
    <property type="protein sequence ID" value="PXV69596.1"/>
    <property type="molecule type" value="Genomic_DNA"/>
</dbReference>
<dbReference type="InterPro" id="IPR007390">
    <property type="entry name" value="Spore_V_R"/>
</dbReference>
<evidence type="ECO:0000259" key="3">
    <source>
        <dbReference type="Pfam" id="PF24755"/>
    </source>
</evidence>
<proteinExistence type="predicted"/>
<reference evidence="4 5" key="1">
    <citation type="submission" date="2018-04" db="EMBL/GenBank/DDBJ databases">
        <title>Genomic Encyclopedia of Type Strains, Phase IV (KMG-IV): sequencing the most valuable type-strain genomes for metagenomic binning, comparative biology and taxonomic classification.</title>
        <authorList>
            <person name="Goeker M."/>
        </authorList>
    </citation>
    <scope>NUCLEOTIDE SEQUENCE [LARGE SCALE GENOMIC DNA]</scope>
    <source>
        <strain evidence="4 5">DSM 104150</strain>
    </source>
</reference>
<dbReference type="AlphaFoldDB" id="A0A318EFU6"/>
<protein>
    <submittedName>
        <fullName evidence="4">Stage V sporulation protein R</fullName>
    </submittedName>
</protein>
<evidence type="ECO:0000313" key="5">
    <source>
        <dbReference type="Proteomes" id="UP000248330"/>
    </source>
</evidence>
<dbReference type="Pfam" id="PF04293">
    <property type="entry name" value="SpoVR"/>
    <property type="match status" value="1"/>
</dbReference>
<dbReference type="InterPro" id="IPR057008">
    <property type="entry name" value="SpoVR-like_C"/>
</dbReference>
<dbReference type="NCBIfam" id="NF008737">
    <property type="entry name" value="PRK11767.1"/>
    <property type="match status" value="1"/>
</dbReference>
<feature type="region of interest" description="Disordered" evidence="1">
    <location>
        <begin position="1"/>
        <end position="29"/>
    </location>
</feature>
<dbReference type="InterPro" id="IPR056174">
    <property type="entry name" value="SpoVR_N"/>
</dbReference>
<organism evidence="4 5">
    <name type="scientific">Sinimarinibacterium flocculans</name>
    <dbReference type="NCBI Taxonomy" id="985250"/>
    <lineage>
        <taxon>Bacteria</taxon>
        <taxon>Pseudomonadati</taxon>
        <taxon>Pseudomonadota</taxon>
        <taxon>Gammaproteobacteria</taxon>
        <taxon>Nevskiales</taxon>
        <taxon>Nevskiaceae</taxon>
        <taxon>Sinimarinibacterium</taxon>
    </lineage>
</organism>
<dbReference type="InterPro" id="IPR057270">
    <property type="entry name" value="Ycgb-like"/>
</dbReference>
<dbReference type="Proteomes" id="UP000248330">
    <property type="component" value="Unassembled WGS sequence"/>
</dbReference>
<accession>A0A318EFU6</accession>
<dbReference type="PANTHER" id="PTHR30029:SF2">
    <property type="entry name" value="STAGE V SPORULATION PROTEIN R"/>
    <property type="match status" value="1"/>
</dbReference>
<feature type="domain" description="SpoVR-like C-terminal" evidence="3">
    <location>
        <begin position="459"/>
        <end position="512"/>
    </location>
</feature>